<keyword evidence="13" id="KW-1185">Reference proteome</keyword>
<dbReference type="GO" id="GO:0005789">
    <property type="term" value="C:endoplasmic reticulum membrane"/>
    <property type="evidence" value="ECO:0007669"/>
    <property type="project" value="UniProtKB-SubCell"/>
</dbReference>
<dbReference type="STRING" id="515849.B2B4U2"/>
<dbReference type="OrthoDB" id="17366at2759"/>
<dbReference type="InterPro" id="IPR009580">
    <property type="entry name" value="GPI_biosynthesis_protein_Pig-F"/>
</dbReference>
<dbReference type="HOGENOM" id="CLU_069429_0_0_1"/>
<evidence type="ECO:0000256" key="10">
    <source>
        <dbReference type="SAM" id="SignalP"/>
    </source>
</evidence>
<keyword evidence="6 9" id="KW-1133">Transmembrane helix</keyword>
<keyword evidence="10" id="KW-0732">Signal</keyword>
<feature type="signal peptide" evidence="10">
    <location>
        <begin position="1"/>
        <end position="17"/>
    </location>
</feature>
<evidence type="ECO:0000256" key="5">
    <source>
        <dbReference type="ARBA" id="ARBA00022824"/>
    </source>
</evidence>
<dbReference type="RefSeq" id="XP_001910992.1">
    <property type="nucleotide sequence ID" value="XM_001910957.1"/>
</dbReference>
<gene>
    <name evidence="11" type="ORF">PODANS_2_2470</name>
</gene>
<evidence type="ECO:0000313" key="13">
    <source>
        <dbReference type="Proteomes" id="UP000001197"/>
    </source>
</evidence>
<evidence type="ECO:0000256" key="2">
    <source>
        <dbReference type="ARBA" id="ARBA00004687"/>
    </source>
</evidence>
<feature type="chain" id="PRO_5007639332" evidence="10">
    <location>
        <begin position="18"/>
        <end position="344"/>
    </location>
</feature>
<comment type="subcellular location">
    <subcellularLocation>
        <location evidence="1">Endoplasmic reticulum membrane</location>
        <topology evidence="1">Multi-pass membrane protein</topology>
    </subcellularLocation>
</comment>
<keyword evidence="5" id="KW-0256">Endoplasmic reticulum</keyword>
<name>B2B4U2_PODAN</name>
<reference evidence="12" key="4">
    <citation type="submission" date="2014-09" db="EMBL/GenBank/DDBJ databases">
        <title>Maintaining two mating types: Structure of the mating type locus and its role in heterokaryosis in Podospora anserina.</title>
        <authorList>
            <person name="Grognet P."/>
            <person name="Bidard F."/>
            <person name="Kuchly C."/>
            <person name="Chan Ho Tong L."/>
            <person name="Coppin E."/>
            <person name="Ait Benkhali J."/>
            <person name="Couloux A."/>
            <person name="Wincker P."/>
            <person name="Debuchy R."/>
            <person name="Silar P."/>
        </authorList>
    </citation>
    <scope>NUCLEOTIDE SEQUENCE</scope>
</reference>
<evidence type="ECO:0000256" key="7">
    <source>
        <dbReference type="ARBA" id="ARBA00023136"/>
    </source>
</evidence>
<dbReference type="Proteomes" id="UP000001197">
    <property type="component" value="Chromosome 2"/>
</dbReference>
<reference evidence="13" key="3">
    <citation type="journal article" date="2014" name="Genetics">
        <title>Maintaining two mating types: Structure of the mating type locus and its role in heterokaryosis in Podospora anserina.</title>
        <authorList>
            <person name="Grognet P."/>
            <person name="Bidard F."/>
            <person name="Kuchly C."/>
            <person name="Tong L.C.H."/>
            <person name="Coppin E."/>
            <person name="Benkhali J.A."/>
            <person name="Couloux A."/>
            <person name="Wincker P."/>
            <person name="Debuchy R."/>
            <person name="Silar P."/>
        </authorList>
    </citation>
    <scope>GENOME REANNOTATION</scope>
    <source>
        <strain evidence="13">S / ATCC MYA-4624 / DSM 980 / FGSC 10383</strain>
    </source>
</reference>
<dbReference type="VEuPathDB" id="FungiDB:PODANS_2_2470"/>
<protein>
    <submittedName>
        <fullName evidence="12">Glycosylphosphatidylinositol anchor biosynthesis protein 11</fullName>
    </submittedName>
    <submittedName>
        <fullName evidence="11">Podospora anserina S mat+ genomic DNA chromosome 2, supercontig 2</fullName>
    </submittedName>
</protein>
<evidence type="ECO:0000256" key="4">
    <source>
        <dbReference type="ARBA" id="ARBA00022692"/>
    </source>
</evidence>
<evidence type="ECO:0000256" key="1">
    <source>
        <dbReference type="ARBA" id="ARBA00004477"/>
    </source>
</evidence>
<dbReference type="GeneID" id="6196568"/>
<evidence type="ECO:0000256" key="6">
    <source>
        <dbReference type="ARBA" id="ARBA00022989"/>
    </source>
</evidence>
<feature type="transmembrane region" description="Helical" evidence="9">
    <location>
        <begin position="212"/>
        <end position="237"/>
    </location>
</feature>
<dbReference type="eggNOG" id="KOG3144">
    <property type="taxonomic scope" value="Eukaryota"/>
</dbReference>
<keyword evidence="4 9" id="KW-0812">Transmembrane</keyword>
<reference evidence="11" key="2">
    <citation type="submission" date="2008-07" db="EMBL/GenBank/DDBJ databases">
        <authorList>
            <person name="Genoscope - CEA"/>
        </authorList>
    </citation>
    <scope>NUCLEOTIDE SEQUENCE</scope>
    <source>
        <strain evidence="11">S mat+</strain>
    </source>
</reference>
<dbReference type="EMBL" id="FO904937">
    <property type="protein sequence ID" value="CDP25215.1"/>
    <property type="molecule type" value="Genomic_DNA"/>
</dbReference>
<dbReference type="KEGG" id="pan:PODANSg8034"/>
<keyword evidence="7 9" id="KW-0472">Membrane</keyword>
<reference evidence="11 13" key="1">
    <citation type="journal article" date="2008" name="Genome Biol.">
        <title>The genome sequence of the model ascomycete fungus Podospora anserina.</title>
        <authorList>
            <person name="Espagne E."/>
            <person name="Lespinet O."/>
            <person name="Malagnac F."/>
            <person name="Da Silva C."/>
            <person name="Jaillon O."/>
            <person name="Porcel B.M."/>
            <person name="Couloux A."/>
            <person name="Aury J.-M."/>
            <person name="Segurens B."/>
            <person name="Poulain J."/>
            <person name="Anthouard V."/>
            <person name="Grossetete S."/>
            <person name="Khalili H."/>
            <person name="Coppin E."/>
            <person name="Dequard-Chablat M."/>
            <person name="Picard M."/>
            <person name="Contamine V."/>
            <person name="Arnaise S."/>
            <person name="Bourdais A."/>
            <person name="Berteaux-Lecellier V."/>
            <person name="Gautheret D."/>
            <person name="de Vries R.P."/>
            <person name="Battaglia E."/>
            <person name="Coutinho P.M."/>
            <person name="Danchin E.G.J."/>
            <person name="Henrissat B."/>
            <person name="El Khoury R."/>
            <person name="Sainsard-Chanet A."/>
            <person name="Boivin A."/>
            <person name="Pinan-Lucarre B."/>
            <person name="Sellem C.H."/>
            <person name="Debuchy R."/>
            <person name="Wincker P."/>
            <person name="Weissenbach J."/>
            <person name="Silar P."/>
        </authorList>
    </citation>
    <scope>NUCLEOTIDE SEQUENCE [LARGE SCALE GENOMIC DNA]</scope>
    <source>
        <strain evidence="13">S / ATCC MYA-4624 / DSM 980 / FGSC 10383</strain>
        <strain evidence="11">S mat+</strain>
    </source>
</reference>
<dbReference type="GO" id="GO:0006506">
    <property type="term" value="P:GPI anchor biosynthetic process"/>
    <property type="evidence" value="ECO:0007669"/>
    <property type="project" value="UniProtKB-UniPathway"/>
</dbReference>
<evidence type="ECO:0000313" key="12">
    <source>
        <dbReference type="EMBL" id="CDP25215.1"/>
    </source>
</evidence>
<dbReference type="EMBL" id="CU640366">
    <property type="protein sequence ID" value="CAP72817.1"/>
    <property type="molecule type" value="Genomic_DNA"/>
</dbReference>
<dbReference type="Pfam" id="PF06699">
    <property type="entry name" value="PIG-F"/>
    <property type="match status" value="1"/>
</dbReference>
<dbReference type="UniPathway" id="UPA00196"/>
<evidence type="ECO:0000256" key="3">
    <source>
        <dbReference type="ARBA" id="ARBA00022502"/>
    </source>
</evidence>
<feature type="transmembrane region" description="Helical" evidence="9">
    <location>
        <begin position="288"/>
        <end position="307"/>
    </location>
</feature>
<accession>B2B4U2</accession>
<comment type="pathway">
    <text evidence="2">Glycolipid biosynthesis; glycosylphosphatidylinositol-anchor biosynthesis.</text>
</comment>
<sequence length="344" mass="36053">MSVRFSLPHLLVNLVSASVLSPHVRACWRESLAGVVSGFGFGWSCLRFDLPVQGSGICIILRANVVPFLSSSSCNKHTSMPLVDPITMASAVSKKGAASQTVTVESSASPTAETYNLLPVSINQTPLAQTLRHAQPLLLSGVLAFGFSSLVKDPVAAMSSTTLPLTAALQAVYAVICLPVAGRGGNDTAKKAKPRPGEKTSKKRAKEGGNNAYVLAALSLLITALVTPFIYASMVLFGAPFLTHGSHTLLCAAHLSLLGLFPLFYVHGVDASAWAAVGGFRAPLDETFGGLAGALVGAWLGAVPIPLDWDRDWQRWPVTILVGIYGGYVLGKVIGGTAAWGKKF</sequence>
<organism evidence="11">
    <name type="scientific">Podospora anserina (strain S / ATCC MYA-4624 / DSM 980 / FGSC 10383)</name>
    <name type="common">Pleurage anserina</name>
    <dbReference type="NCBI Taxonomy" id="515849"/>
    <lineage>
        <taxon>Eukaryota</taxon>
        <taxon>Fungi</taxon>
        <taxon>Dikarya</taxon>
        <taxon>Ascomycota</taxon>
        <taxon>Pezizomycotina</taxon>
        <taxon>Sordariomycetes</taxon>
        <taxon>Sordariomycetidae</taxon>
        <taxon>Sordariales</taxon>
        <taxon>Podosporaceae</taxon>
        <taxon>Podospora</taxon>
        <taxon>Podospora anserina</taxon>
    </lineage>
</organism>
<feature type="region of interest" description="Disordered" evidence="8">
    <location>
        <begin position="186"/>
        <end position="205"/>
    </location>
</feature>
<proteinExistence type="predicted"/>
<keyword evidence="3" id="KW-0337">GPI-anchor biosynthesis</keyword>
<evidence type="ECO:0000313" key="11">
    <source>
        <dbReference type="EMBL" id="CAP72817.1"/>
    </source>
</evidence>
<evidence type="ECO:0000256" key="9">
    <source>
        <dbReference type="SAM" id="Phobius"/>
    </source>
</evidence>
<feature type="transmembrane region" description="Helical" evidence="9">
    <location>
        <begin position="319"/>
        <end position="341"/>
    </location>
</feature>
<feature type="transmembrane region" description="Helical" evidence="9">
    <location>
        <begin position="249"/>
        <end position="268"/>
    </location>
</feature>
<evidence type="ECO:0000256" key="8">
    <source>
        <dbReference type="SAM" id="MobiDB-lite"/>
    </source>
</evidence>
<dbReference type="AlphaFoldDB" id="B2B4U2"/>